<dbReference type="RefSeq" id="WP_051586682.1">
    <property type="nucleotide sequence ID" value="NZ_CP017075.1"/>
</dbReference>
<proteinExistence type="predicted"/>
<keyword evidence="1" id="KW-0472">Membrane</keyword>
<keyword evidence="1" id="KW-1133">Transmembrane helix</keyword>
<feature type="transmembrane region" description="Helical" evidence="1">
    <location>
        <begin position="121"/>
        <end position="140"/>
    </location>
</feature>
<feature type="transmembrane region" description="Helical" evidence="1">
    <location>
        <begin position="27"/>
        <end position="47"/>
    </location>
</feature>
<evidence type="ECO:0000313" key="2">
    <source>
        <dbReference type="EMBL" id="AOR75836.1"/>
    </source>
</evidence>
<feature type="transmembrane region" description="Helical" evidence="1">
    <location>
        <begin position="86"/>
        <end position="109"/>
    </location>
</feature>
<dbReference type="PATRIC" id="fig|158500.4.peg.612"/>
<dbReference type="EMBL" id="CP017075">
    <property type="protein sequence ID" value="AOR75836.1"/>
    <property type="molecule type" value="Genomic_DNA"/>
</dbReference>
<dbReference type="GO" id="GO:0016020">
    <property type="term" value="C:membrane"/>
    <property type="evidence" value="ECO:0007669"/>
    <property type="project" value="InterPro"/>
</dbReference>
<dbReference type="STRING" id="158500.BES08_03035"/>
<gene>
    <name evidence="2" type="ORF">BES08_03035</name>
    <name evidence="3" type="ORF">BV97_00596</name>
</gene>
<reference evidence="3 4" key="1">
    <citation type="submission" date="2014-03" db="EMBL/GenBank/DDBJ databases">
        <title>Whole genome sequence of Novosphingobium resinovorum KF1.</title>
        <authorList>
            <person name="Gan H.M."/>
            <person name="Gan H.Y."/>
            <person name="Chew T.H."/>
            <person name="Savka M.A."/>
        </authorList>
    </citation>
    <scope>NUCLEOTIDE SEQUENCE [LARGE SCALE GENOMIC DNA]</scope>
    <source>
        <strain evidence="3 4">KF1</strain>
    </source>
</reference>
<dbReference type="AlphaFoldDB" id="A0A031K6L7"/>
<evidence type="ECO:0000256" key="1">
    <source>
        <dbReference type="SAM" id="Phobius"/>
    </source>
</evidence>
<protein>
    <submittedName>
        <fullName evidence="3">Putative membrane protein</fullName>
    </submittedName>
</protein>
<dbReference type="Proteomes" id="UP000024329">
    <property type="component" value="Unassembled WGS sequence"/>
</dbReference>
<evidence type="ECO:0000313" key="3">
    <source>
        <dbReference type="EMBL" id="EZP84834.1"/>
    </source>
</evidence>
<sequence>MITYFRQAGRSVARSLDFRGKADRREFVTYILISQIPVAVLALATSWLDPSPVLRAVMLGVQVKVALPLFALSIRRFHDLGRSGWWSAPLLILVARMLLLELVSILAGWSVRSAIEAVLSYVDWLLTLPAVASFLAMVAWPSRSETTTAGTDRSVPAA</sequence>
<dbReference type="KEGG" id="nre:BES08_03035"/>
<reference evidence="2" key="2">
    <citation type="submission" date="2016-08" db="EMBL/GenBank/DDBJ databases">
        <authorList>
            <person name="Seilhamer J.J."/>
        </authorList>
    </citation>
    <scope>NUCLEOTIDE SEQUENCE [LARGE SCALE GENOMIC DNA]</scope>
    <source>
        <strain evidence="2">SA1</strain>
    </source>
</reference>
<evidence type="ECO:0000313" key="5">
    <source>
        <dbReference type="Proteomes" id="UP000094626"/>
    </source>
</evidence>
<dbReference type="Pfam" id="PF05656">
    <property type="entry name" value="DUF805"/>
    <property type="match status" value="1"/>
</dbReference>
<dbReference type="InterPro" id="IPR008523">
    <property type="entry name" value="DUF805"/>
</dbReference>
<reference evidence="5" key="3">
    <citation type="journal article" date="2017" name="J. Biotechnol.">
        <title>Complete genome sequence of Novosphingobium resinovorum SA1, a versatile xenobiotic-degrading bacterium capable of utilizing sulfanilic acid.</title>
        <authorList>
            <person name="Hegedus B."/>
            <person name="Kos P.B."/>
            <person name="Balint B."/>
            <person name="Maroti G."/>
            <person name="Gan H.M."/>
            <person name="Perei K."/>
            <person name="Rakhely G."/>
        </authorList>
    </citation>
    <scope>NUCLEOTIDE SEQUENCE [LARGE SCALE GENOMIC DNA]</scope>
    <source>
        <strain evidence="5">SA1</strain>
    </source>
</reference>
<dbReference type="Proteomes" id="UP000094626">
    <property type="component" value="Chromosome"/>
</dbReference>
<evidence type="ECO:0000313" key="4">
    <source>
        <dbReference type="Proteomes" id="UP000024329"/>
    </source>
</evidence>
<keyword evidence="5" id="KW-1185">Reference proteome</keyword>
<dbReference type="EMBL" id="JFYZ01000001">
    <property type="protein sequence ID" value="EZP84834.1"/>
    <property type="molecule type" value="Genomic_DNA"/>
</dbReference>
<organism evidence="3 4">
    <name type="scientific">Novosphingobium resinovorum</name>
    <dbReference type="NCBI Taxonomy" id="158500"/>
    <lineage>
        <taxon>Bacteria</taxon>
        <taxon>Pseudomonadati</taxon>
        <taxon>Pseudomonadota</taxon>
        <taxon>Alphaproteobacteria</taxon>
        <taxon>Sphingomonadales</taxon>
        <taxon>Sphingomonadaceae</taxon>
        <taxon>Novosphingobium</taxon>
    </lineage>
</organism>
<dbReference type="eggNOG" id="COG3152">
    <property type="taxonomic scope" value="Bacteria"/>
</dbReference>
<keyword evidence="1" id="KW-0812">Transmembrane</keyword>
<accession>A0A031K6L7</accession>
<name>A0A031K6L7_9SPHN</name>